<organism evidence="2 3">
    <name type="scientific">Muricoccus pecuniae</name>
    <dbReference type="NCBI Taxonomy" id="693023"/>
    <lineage>
        <taxon>Bacteria</taxon>
        <taxon>Pseudomonadati</taxon>
        <taxon>Pseudomonadota</taxon>
        <taxon>Alphaproteobacteria</taxon>
        <taxon>Acetobacterales</taxon>
        <taxon>Roseomonadaceae</taxon>
        <taxon>Muricoccus</taxon>
    </lineage>
</organism>
<dbReference type="SUPFAM" id="SSF53098">
    <property type="entry name" value="Ribonuclease H-like"/>
    <property type="match status" value="1"/>
</dbReference>
<evidence type="ECO:0000259" key="1">
    <source>
        <dbReference type="PROSITE" id="PS50994"/>
    </source>
</evidence>
<dbReference type="InterPro" id="IPR001584">
    <property type="entry name" value="Integrase_cat-core"/>
</dbReference>
<accession>A0A840YMT5</accession>
<dbReference type="EMBL" id="JACIJD010000028">
    <property type="protein sequence ID" value="MBB5696074.1"/>
    <property type="molecule type" value="Genomic_DNA"/>
</dbReference>
<evidence type="ECO:0000313" key="3">
    <source>
        <dbReference type="Proteomes" id="UP000580654"/>
    </source>
</evidence>
<gene>
    <name evidence="2" type="ORF">FHS87_004142</name>
</gene>
<comment type="caution">
    <text evidence="2">The sequence shown here is derived from an EMBL/GenBank/DDBJ whole genome shotgun (WGS) entry which is preliminary data.</text>
</comment>
<dbReference type="AlphaFoldDB" id="A0A840YMT5"/>
<dbReference type="Proteomes" id="UP000580654">
    <property type="component" value="Unassembled WGS sequence"/>
</dbReference>
<feature type="domain" description="Integrase catalytic" evidence="1">
    <location>
        <begin position="74"/>
        <end position="259"/>
    </location>
</feature>
<name>A0A840YMT5_9PROT</name>
<dbReference type="GO" id="GO:0015074">
    <property type="term" value="P:DNA integration"/>
    <property type="evidence" value="ECO:0007669"/>
    <property type="project" value="InterPro"/>
</dbReference>
<dbReference type="InterPro" id="IPR012337">
    <property type="entry name" value="RNaseH-like_sf"/>
</dbReference>
<reference evidence="2 3" key="1">
    <citation type="submission" date="2020-08" db="EMBL/GenBank/DDBJ databases">
        <title>Genomic Encyclopedia of Type Strains, Phase IV (KMG-IV): sequencing the most valuable type-strain genomes for metagenomic binning, comparative biology and taxonomic classification.</title>
        <authorList>
            <person name="Goeker M."/>
        </authorList>
    </citation>
    <scope>NUCLEOTIDE SEQUENCE [LARGE SCALE GENOMIC DNA]</scope>
    <source>
        <strain evidence="2 3">DSM 25622</strain>
    </source>
</reference>
<sequence>MDPARPRSTVLTEAEEAIVVEFRRRTLLPLDDVLGCLRETIPALSRNALHRCLARLGIPRLPENEEMASKRKRFAETTIGYLHIDVCGLRRADGRLFMFLAIDKVFKFTHVAFLDANTKMNGAAFLREVVDVFPEAIHTVLTDNGMAFADMPKYRDGSTARWMGHIFDRVCHENDIEHRLIKPYHPWTTDEIEQPFLGSDAMFLQVTGDRVAQSGAWRCKPRRAAYDSRASVAATVGTRRSRFGSALGRAPVRDLRLLGPALLLLPGARQVVLAGGATLSAPLRLS</sequence>
<dbReference type="Gene3D" id="3.30.420.10">
    <property type="entry name" value="Ribonuclease H-like superfamily/Ribonuclease H"/>
    <property type="match status" value="1"/>
</dbReference>
<evidence type="ECO:0000313" key="2">
    <source>
        <dbReference type="EMBL" id="MBB5696074.1"/>
    </source>
</evidence>
<dbReference type="GO" id="GO:0003676">
    <property type="term" value="F:nucleic acid binding"/>
    <property type="evidence" value="ECO:0007669"/>
    <property type="project" value="InterPro"/>
</dbReference>
<dbReference type="InterPro" id="IPR036397">
    <property type="entry name" value="RNaseH_sf"/>
</dbReference>
<protein>
    <recommendedName>
        <fullName evidence="1">Integrase catalytic domain-containing protein</fullName>
    </recommendedName>
</protein>
<proteinExistence type="predicted"/>
<keyword evidence="3" id="KW-1185">Reference proteome</keyword>
<dbReference type="PROSITE" id="PS50994">
    <property type="entry name" value="INTEGRASE"/>
    <property type="match status" value="1"/>
</dbReference>